<evidence type="ECO:0000256" key="1">
    <source>
        <dbReference type="SAM" id="Phobius"/>
    </source>
</evidence>
<keyword evidence="1" id="KW-0812">Transmembrane</keyword>
<dbReference type="RefSeq" id="WP_254420213.1">
    <property type="nucleotide sequence ID" value="NZ_BAAAJB010000001.1"/>
</dbReference>
<name>A0ABY5DD36_9ACTN</name>
<sequence>MPEGCFPLTPSPFLDRTRSVLEQALSARTPLSGSALLAFTMFALVAMVLPEVWLSWDLPNPQIWTAAFLLLLLLHAERPGMPRGAWLELWTAAAVLAVMHLALLVWSRWEPVVHIRPDPADMIPWLVVWACVLAMTGLLVAAAFRYRAATWAVAAVLAALLAARLAGLIKLQDLEAVLGVLLCLGTVLLAVRHRGRPEPRTALLLALWPAALLFAVFLVMNHPVAFRSYGLVVMPTTTLVTWASLGLLTAAVLVRARQITLGAAGGTGSADPGISGSASGT</sequence>
<organism evidence="2 3">
    <name type="scientific">Nocardiopsis exhalans</name>
    <dbReference type="NCBI Taxonomy" id="163604"/>
    <lineage>
        <taxon>Bacteria</taxon>
        <taxon>Bacillati</taxon>
        <taxon>Actinomycetota</taxon>
        <taxon>Actinomycetes</taxon>
        <taxon>Streptosporangiales</taxon>
        <taxon>Nocardiopsidaceae</taxon>
        <taxon>Nocardiopsis</taxon>
    </lineage>
</organism>
<accession>A0ABY5DD36</accession>
<feature type="transmembrane region" description="Helical" evidence="1">
    <location>
        <begin position="31"/>
        <end position="49"/>
    </location>
</feature>
<keyword evidence="1" id="KW-1133">Transmembrane helix</keyword>
<protein>
    <submittedName>
        <fullName evidence="2">Uncharacterized protein</fullName>
    </submittedName>
</protein>
<feature type="transmembrane region" description="Helical" evidence="1">
    <location>
        <begin position="203"/>
        <end position="220"/>
    </location>
</feature>
<evidence type="ECO:0000313" key="2">
    <source>
        <dbReference type="EMBL" id="USY21295.1"/>
    </source>
</evidence>
<proteinExistence type="predicted"/>
<reference evidence="2" key="1">
    <citation type="submission" date="2022-06" db="EMBL/GenBank/DDBJ databases">
        <authorList>
            <person name="Ping M."/>
        </authorList>
    </citation>
    <scope>NUCLEOTIDE SEQUENCE</scope>
    <source>
        <strain evidence="2">JCM11759T</strain>
    </source>
</reference>
<keyword evidence="1" id="KW-0472">Membrane</keyword>
<gene>
    <name evidence="2" type="ORF">NE857_06655</name>
</gene>
<feature type="transmembrane region" description="Helical" evidence="1">
    <location>
        <begin position="151"/>
        <end position="169"/>
    </location>
</feature>
<dbReference type="Proteomes" id="UP001055940">
    <property type="component" value="Chromosome"/>
</dbReference>
<feature type="transmembrane region" description="Helical" evidence="1">
    <location>
        <begin position="89"/>
        <end position="106"/>
    </location>
</feature>
<evidence type="ECO:0000313" key="3">
    <source>
        <dbReference type="Proteomes" id="UP001055940"/>
    </source>
</evidence>
<feature type="transmembrane region" description="Helical" evidence="1">
    <location>
        <begin position="232"/>
        <end position="254"/>
    </location>
</feature>
<feature type="transmembrane region" description="Helical" evidence="1">
    <location>
        <begin position="126"/>
        <end position="144"/>
    </location>
</feature>
<feature type="transmembrane region" description="Helical" evidence="1">
    <location>
        <begin position="175"/>
        <end position="191"/>
    </location>
</feature>
<keyword evidence="3" id="KW-1185">Reference proteome</keyword>
<dbReference type="EMBL" id="CP099837">
    <property type="protein sequence ID" value="USY21295.1"/>
    <property type="molecule type" value="Genomic_DNA"/>
</dbReference>